<dbReference type="GO" id="GO:0005834">
    <property type="term" value="C:heterotrimeric G-protein complex"/>
    <property type="evidence" value="ECO:0007669"/>
    <property type="project" value="TreeGrafter"/>
</dbReference>
<keyword evidence="1 6" id="KW-0479">Metal-binding</keyword>
<keyword evidence="6" id="KW-0460">Magnesium</keyword>
<proteinExistence type="predicted"/>
<dbReference type="SUPFAM" id="SSF47895">
    <property type="entry name" value="Transducin (alpha subunit), insertion domain"/>
    <property type="match status" value="1"/>
</dbReference>
<feature type="binding site" evidence="5">
    <location>
        <begin position="296"/>
        <end position="302"/>
    </location>
    <ligand>
        <name>GTP</name>
        <dbReference type="ChEBI" id="CHEBI:37565"/>
    </ligand>
</feature>
<evidence type="ECO:0000256" key="7">
    <source>
        <dbReference type="SAM" id="MobiDB-lite"/>
    </source>
</evidence>
<evidence type="ECO:0008006" key="10">
    <source>
        <dbReference type="Google" id="ProtNLM"/>
    </source>
</evidence>
<keyword evidence="9" id="KW-1185">Reference proteome</keyword>
<keyword evidence="4" id="KW-0807">Transducer</keyword>
<dbReference type="GO" id="GO:0001664">
    <property type="term" value="F:G protein-coupled receptor binding"/>
    <property type="evidence" value="ECO:0007669"/>
    <property type="project" value="TreeGrafter"/>
</dbReference>
<dbReference type="PANTHER" id="PTHR10218">
    <property type="entry name" value="GTP-BINDING PROTEIN ALPHA SUBUNIT"/>
    <property type="match status" value="1"/>
</dbReference>
<dbReference type="PRINTS" id="PR00318">
    <property type="entry name" value="GPROTEINA"/>
</dbReference>
<dbReference type="GO" id="GO:0031683">
    <property type="term" value="F:G-protein beta/gamma-subunit complex binding"/>
    <property type="evidence" value="ECO:0007669"/>
    <property type="project" value="InterPro"/>
</dbReference>
<dbReference type="GO" id="GO:0005737">
    <property type="term" value="C:cytoplasm"/>
    <property type="evidence" value="ECO:0007669"/>
    <property type="project" value="TreeGrafter"/>
</dbReference>
<dbReference type="Gene3D" id="3.40.50.300">
    <property type="entry name" value="P-loop containing nucleotide triphosphate hydrolases"/>
    <property type="match status" value="2"/>
</dbReference>
<evidence type="ECO:0000256" key="5">
    <source>
        <dbReference type="PIRSR" id="PIRSR601019-1"/>
    </source>
</evidence>
<protein>
    <recommendedName>
        <fullName evidence="10">Guanine nucleotide-binding protein alpha-4 subunit</fullName>
    </recommendedName>
</protein>
<sequence length="484" mass="55359">MPMLRHRHNSQDDDDPLTKALAPPPDETPEQRDLRLQAEREAQLRSEAIDEEINRQRLAEKKEHDCIRILLLGQSESGKSTTLKNFQLFTSPKAFKSERATWRAVVQLNVVRSIHLILDAMEDVKQGHAPPNHDAATGQPIPPVRYPTLTVEHMKLRMRLLPLQRVEELLLRRLSHAGSATFEPNHLVSLEEDQPLQRKEFAVHSSSQWINAFGRLLSAARASFEKESEIDFTDPNDPGVILNACSEDMTKLWHDPIIQQLLRLMRIRLEDMAGFFLDSIDRVTSLHYIPTDDDILRARLKTIGVSEHRFNLNAGNVVSHDWRVFDVGGARSLRAAWAPYFDNMNAIIFLAPISCFDQVLLEDPNVNRLEDSILLWKSVISSPLLKDSEIILFLNKIDILKAKLAAGIQFGQYVISYGNRPNDVEHASNYLKKKFGALHKQYSLKPREFHCHLTTITDVKSTQRILNHVKDMVIRKNLKDSSLV</sequence>
<dbReference type="FunFam" id="3.40.50.300:FF:000692">
    <property type="entry name" value="Guanine nucleotide-binding protein subunit alpha"/>
    <property type="match status" value="1"/>
</dbReference>
<dbReference type="GO" id="GO:0046872">
    <property type="term" value="F:metal ion binding"/>
    <property type="evidence" value="ECO:0007669"/>
    <property type="project" value="UniProtKB-KW"/>
</dbReference>
<dbReference type="GO" id="GO:0007188">
    <property type="term" value="P:adenylate cyclase-modulating G protein-coupled receptor signaling pathway"/>
    <property type="evidence" value="ECO:0007669"/>
    <property type="project" value="TreeGrafter"/>
</dbReference>
<keyword evidence="3 5" id="KW-0342">GTP-binding</keyword>
<dbReference type="InterPro" id="IPR011025">
    <property type="entry name" value="GproteinA_insert"/>
</dbReference>
<evidence type="ECO:0000256" key="3">
    <source>
        <dbReference type="ARBA" id="ARBA00023134"/>
    </source>
</evidence>
<keyword evidence="2 5" id="KW-0547">Nucleotide-binding</keyword>
<dbReference type="STRING" id="946122.A0A0C2SSJ1"/>
<reference evidence="8 9" key="1">
    <citation type="submission" date="2014-04" db="EMBL/GenBank/DDBJ databases">
        <title>Evolutionary Origins and Diversification of the Mycorrhizal Mutualists.</title>
        <authorList>
            <consortium name="DOE Joint Genome Institute"/>
            <consortium name="Mycorrhizal Genomics Consortium"/>
            <person name="Kohler A."/>
            <person name="Kuo A."/>
            <person name="Nagy L.G."/>
            <person name="Floudas D."/>
            <person name="Copeland A."/>
            <person name="Barry K.W."/>
            <person name="Cichocki N."/>
            <person name="Veneault-Fourrey C."/>
            <person name="LaButti K."/>
            <person name="Lindquist E.A."/>
            <person name="Lipzen A."/>
            <person name="Lundell T."/>
            <person name="Morin E."/>
            <person name="Murat C."/>
            <person name="Riley R."/>
            <person name="Ohm R."/>
            <person name="Sun H."/>
            <person name="Tunlid A."/>
            <person name="Henrissat B."/>
            <person name="Grigoriev I.V."/>
            <person name="Hibbett D.S."/>
            <person name="Martin F."/>
        </authorList>
    </citation>
    <scope>NUCLEOTIDE SEQUENCE [LARGE SCALE GENOMIC DNA]</scope>
    <source>
        <strain evidence="8 9">Koide BX008</strain>
    </source>
</reference>
<accession>A0A0C2SSJ1</accession>
<dbReference type="CDD" id="cd00066">
    <property type="entry name" value="G-alpha"/>
    <property type="match status" value="1"/>
</dbReference>
<dbReference type="HOGENOM" id="CLU_014184_1_1_1"/>
<evidence type="ECO:0000256" key="4">
    <source>
        <dbReference type="ARBA" id="ARBA00023224"/>
    </source>
</evidence>
<dbReference type="GO" id="GO:0005525">
    <property type="term" value="F:GTP binding"/>
    <property type="evidence" value="ECO:0007669"/>
    <property type="project" value="UniProtKB-KW"/>
</dbReference>
<dbReference type="InterPro" id="IPR001019">
    <property type="entry name" value="Gprotein_alpha_su"/>
</dbReference>
<dbReference type="GO" id="GO:0003924">
    <property type="term" value="F:GTPase activity"/>
    <property type="evidence" value="ECO:0007669"/>
    <property type="project" value="InterPro"/>
</dbReference>
<dbReference type="EMBL" id="KN818237">
    <property type="protein sequence ID" value="KIL66300.1"/>
    <property type="molecule type" value="Genomic_DNA"/>
</dbReference>
<feature type="binding site" evidence="5">
    <location>
        <begin position="395"/>
        <end position="398"/>
    </location>
    <ligand>
        <name>GTP</name>
        <dbReference type="ChEBI" id="CHEBI:37565"/>
    </ligand>
</feature>
<feature type="binding site" evidence="6">
    <location>
        <position position="302"/>
    </location>
    <ligand>
        <name>Mg(2+)</name>
        <dbReference type="ChEBI" id="CHEBI:18420"/>
    </ligand>
</feature>
<dbReference type="Pfam" id="PF00503">
    <property type="entry name" value="G-alpha"/>
    <property type="match status" value="1"/>
</dbReference>
<name>A0A0C2SSJ1_AMAMK</name>
<dbReference type="Proteomes" id="UP000054549">
    <property type="component" value="Unassembled WGS sequence"/>
</dbReference>
<gene>
    <name evidence="8" type="ORF">M378DRAFT_415019</name>
</gene>
<dbReference type="InParanoid" id="A0A0C2SSJ1"/>
<dbReference type="SUPFAM" id="SSF52540">
    <property type="entry name" value="P-loop containing nucleoside triphosphate hydrolases"/>
    <property type="match status" value="1"/>
</dbReference>
<dbReference type="AlphaFoldDB" id="A0A0C2SSJ1"/>
<feature type="region of interest" description="Disordered" evidence="7">
    <location>
        <begin position="1"/>
        <end position="33"/>
    </location>
</feature>
<evidence type="ECO:0000256" key="2">
    <source>
        <dbReference type="ARBA" id="ARBA00022741"/>
    </source>
</evidence>
<evidence type="ECO:0000256" key="6">
    <source>
        <dbReference type="PIRSR" id="PIRSR601019-2"/>
    </source>
</evidence>
<dbReference type="PANTHER" id="PTHR10218:SF360">
    <property type="entry name" value="GUANINE NUCLEOTIDE-BINDING PROTEIN SUBUNIT ALPHA HOMOLOG"/>
    <property type="match status" value="1"/>
</dbReference>
<dbReference type="SMART" id="SM00275">
    <property type="entry name" value="G_alpha"/>
    <property type="match status" value="1"/>
</dbReference>
<evidence type="ECO:0000256" key="1">
    <source>
        <dbReference type="ARBA" id="ARBA00022723"/>
    </source>
</evidence>
<dbReference type="OrthoDB" id="5817230at2759"/>
<organism evidence="8 9">
    <name type="scientific">Amanita muscaria (strain Koide BX008)</name>
    <dbReference type="NCBI Taxonomy" id="946122"/>
    <lineage>
        <taxon>Eukaryota</taxon>
        <taxon>Fungi</taxon>
        <taxon>Dikarya</taxon>
        <taxon>Basidiomycota</taxon>
        <taxon>Agaricomycotina</taxon>
        <taxon>Agaricomycetes</taxon>
        <taxon>Agaricomycetidae</taxon>
        <taxon>Agaricales</taxon>
        <taxon>Pluteineae</taxon>
        <taxon>Amanitaceae</taxon>
        <taxon>Amanita</taxon>
    </lineage>
</organism>
<dbReference type="PROSITE" id="PS51882">
    <property type="entry name" value="G_ALPHA"/>
    <property type="match status" value="1"/>
</dbReference>
<evidence type="ECO:0000313" key="9">
    <source>
        <dbReference type="Proteomes" id="UP000054549"/>
    </source>
</evidence>
<evidence type="ECO:0000313" key="8">
    <source>
        <dbReference type="EMBL" id="KIL66300.1"/>
    </source>
</evidence>
<dbReference type="InterPro" id="IPR027417">
    <property type="entry name" value="P-loop_NTPase"/>
</dbReference>